<feature type="compositionally biased region" description="Low complexity" evidence="1">
    <location>
        <begin position="47"/>
        <end position="58"/>
    </location>
</feature>
<accession>A0A841P844</accession>
<gene>
    <name evidence="2" type="ORF">HNQ71_004162</name>
</gene>
<reference evidence="2 3" key="1">
    <citation type="submission" date="2020-08" db="EMBL/GenBank/DDBJ databases">
        <title>Genomic Encyclopedia of Type Strains, Phase IV (KMG-IV): sequencing the most valuable type-strain genomes for metagenomic binning, comparative biology and taxonomic classification.</title>
        <authorList>
            <person name="Goeker M."/>
        </authorList>
    </citation>
    <scope>NUCLEOTIDE SEQUENCE [LARGE SCALE GENOMIC DNA]</scope>
    <source>
        <strain evidence="2 3">DSM 100039</strain>
    </source>
</reference>
<comment type="caution">
    <text evidence="2">The sequence shown here is derived from an EMBL/GenBank/DDBJ whole genome shotgun (WGS) entry which is preliminary data.</text>
</comment>
<dbReference type="EMBL" id="JACHEF010000004">
    <property type="protein sequence ID" value="MBB6411474.1"/>
    <property type="molecule type" value="Genomic_DNA"/>
</dbReference>
<sequence>MNQLHRATTVILASYDLGVIRTIADRVMPAQGLVVEQGSTGSSRIHSTPVPSSPPTCSMIPKVNPFSGKIMLKT</sequence>
<name>A0A841P844_9HYPH</name>
<organism evidence="2 3">
    <name type="scientific">Mesorhizobium sangaii</name>
    <dbReference type="NCBI Taxonomy" id="505389"/>
    <lineage>
        <taxon>Bacteria</taxon>
        <taxon>Pseudomonadati</taxon>
        <taxon>Pseudomonadota</taxon>
        <taxon>Alphaproteobacteria</taxon>
        <taxon>Hyphomicrobiales</taxon>
        <taxon>Phyllobacteriaceae</taxon>
        <taxon>Mesorhizobium</taxon>
    </lineage>
</organism>
<proteinExistence type="predicted"/>
<dbReference type="Proteomes" id="UP000556329">
    <property type="component" value="Unassembled WGS sequence"/>
</dbReference>
<feature type="region of interest" description="Disordered" evidence="1">
    <location>
        <begin position="38"/>
        <end position="59"/>
    </location>
</feature>
<keyword evidence="3" id="KW-1185">Reference proteome</keyword>
<evidence type="ECO:0000256" key="1">
    <source>
        <dbReference type="SAM" id="MobiDB-lite"/>
    </source>
</evidence>
<protein>
    <submittedName>
        <fullName evidence="2">ABC-type glutathione transport system ATPase component</fullName>
    </submittedName>
</protein>
<evidence type="ECO:0000313" key="3">
    <source>
        <dbReference type="Proteomes" id="UP000556329"/>
    </source>
</evidence>
<dbReference type="RefSeq" id="WP_184874450.1">
    <property type="nucleotide sequence ID" value="NZ_JACHEF010000004.1"/>
</dbReference>
<evidence type="ECO:0000313" key="2">
    <source>
        <dbReference type="EMBL" id="MBB6411474.1"/>
    </source>
</evidence>
<dbReference type="AlphaFoldDB" id="A0A841P844"/>